<comment type="caution">
    <text evidence="2">The sequence shown here is derived from an EMBL/GenBank/DDBJ whole genome shotgun (WGS) entry which is preliminary data.</text>
</comment>
<evidence type="ECO:0000313" key="2">
    <source>
        <dbReference type="EMBL" id="GAA3979943.1"/>
    </source>
</evidence>
<dbReference type="RefSeq" id="WP_345125130.1">
    <property type="nucleotide sequence ID" value="NZ_BAABDI010000018.1"/>
</dbReference>
<proteinExistence type="predicted"/>
<feature type="chain" id="PRO_5045392570" evidence="1">
    <location>
        <begin position="23"/>
        <end position="146"/>
    </location>
</feature>
<protein>
    <submittedName>
        <fullName evidence="2">Uncharacterized protein</fullName>
    </submittedName>
</protein>
<evidence type="ECO:0000313" key="3">
    <source>
        <dbReference type="Proteomes" id="UP001501556"/>
    </source>
</evidence>
<accession>A0ABP7QCV1</accession>
<organism evidence="2 3">
    <name type="scientific">Hymenobacter antarcticus</name>
    <dbReference type="NCBI Taxonomy" id="486270"/>
    <lineage>
        <taxon>Bacteria</taxon>
        <taxon>Pseudomonadati</taxon>
        <taxon>Bacteroidota</taxon>
        <taxon>Cytophagia</taxon>
        <taxon>Cytophagales</taxon>
        <taxon>Hymenobacteraceae</taxon>
        <taxon>Hymenobacter</taxon>
    </lineage>
</organism>
<gene>
    <name evidence="2" type="ORF">GCM10022407_26460</name>
</gene>
<evidence type="ECO:0000256" key="1">
    <source>
        <dbReference type="SAM" id="SignalP"/>
    </source>
</evidence>
<dbReference type="EMBL" id="BAABDI010000018">
    <property type="protein sequence ID" value="GAA3979943.1"/>
    <property type="molecule type" value="Genomic_DNA"/>
</dbReference>
<sequence>MKFSFLLCALLGVAVIQPPVQGQQAAPAVIIQPASPSLAYSQVATDIAHLLQQATALSDAQAVALLRRKGPALQARARQVKPAYSRWVRGLSPAERKGERERLDASPWYQYFSTLDLDTSPLGVKAKRNRALAEQLFNLMEFADGV</sequence>
<keyword evidence="1" id="KW-0732">Signal</keyword>
<reference evidence="3" key="1">
    <citation type="journal article" date="2019" name="Int. J. Syst. Evol. Microbiol.">
        <title>The Global Catalogue of Microorganisms (GCM) 10K type strain sequencing project: providing services to taxonomists for standard genome sequencing and annotation.</title>
        <authorList>
            <consortium name="The Broad Institute Genomics Platform"/>
            <consortium name="The Broad Institute Genome Sequencing Center for Infectious Disease"/>
            <person name="Wu L."/>
            <person name="Ma J."/>
        </authorList>
    </citation>
    <scope>NUCLEOTIDE SEQUENCE [LARGE SCALE GENOMIC DNA]</scope>
    <source>
        <strain evidence="3">JCM 17217</strain>
    </source>
</reference>
<keyword evidence="3" id="KW-1185">Reference proteome</keyword>
<feature type="signal peptide" evidence="1">
    <location>
        <begin position="1"/>
        <end position="22"/>
    </location>
</feature>
<dbReference type="Proteomes" id="UP001501556">
    <property type="component" value="Unassembled WGS sequence"/>
</dbReference>
<name>A0ABP7QCV1_9BACT</name>